<proteinExistence type="predicted"/>
<feature type="compositionally biased region" description="Acidic residues" evidence="1">
    <location>
        <begin position="913"/>
        <end position="932"/>
    </location>
</feature>
<dbReference type="Pfam" id="PF19404">
    <property type="entry name" value="DUF5977"/>
    <property type="match status" value="2"/>
</dbReference>
<gene>
    <name evidence="3" type="ORF">MTP16_17130</name>
</gene>
<dbReference type="RefSeq" id="WP_243512123.1">
    <property type="nucleotide sequence ID" value="NZ_CP094534.1"/>
</dbReference>
<evidence type="ECO:0000259" key="2">
    <source>
        <dbReference type="Pfam" id="PF19404"/>
    </source>
</evidence>
<sequence>MRVELYINGKLTDLSEDIKITVDKVVSEFKDPLKKTGSYTLPITLPYTNNNKGIFFHEDDKQILGKFKRTYTALLVVDDNLIIDGEFLHIKNSAKGFEGAVGNSRIRSPKIGDLIGDRSLRDIRSFEPFDFSGNDTVVDYISRELEFRPSGNPSTKRSELCFAPVLDSFRSTRLPKYISYEDIGISHFCGTILEKIIQDAGYSLIGNVLNNATYRKLIMLYSDKSKQAWNYGKLAPGRAELQNSGILSAIYLPTEATTIDRQGDVVSVLRYPWQTFDGDLCGSIGGDGVYTCKYTGDYQLTVKTDFIYQQGNATPATAYFNSFRCITDDEFIPENMIPGMSGFSTINLTYLDTGTLAVWTGLNVSHTFTVHMEAGKQYEVQSYVSAPKSTSNGGTKLFYSSTSGGFRIVSCNGPLLVNPALFLPDMKQAEFLNALFKIFNLYYQINDDLKTINLFTRDEFFSRNLGSVVDLSNQISLADMEETPLTSKEVAETYYSYKKDESDYLLNRTDYNTLVNGEQEDGSYVLPFAPLAFVQTKYQVQDGSGGVFEGYDFLPAILPDTESEDLSVLTSEDSFTAAGSWEPRLCLYHGSKSFDPNLYTLPPSLLYYNLFYLNLSNGVTLVRPKLGFFNYVNQPVYKVVENVQRRSFSVELASAPTIYQLNDQNFLRSTKTVDSLDNSSLAINTNGSINPKGMFFNLYANDLLIANLSNYLEGVGRMNPVLFNQLTGRQVLRIDSDLFLLESIKAYELGGDRARYKIYKLIAGAVDNQIGNGNDDGTPATFTSTQTYTASCGTGFSGSPVTETFTADSNISQSDADAKALAGAQQSAEDGLFCLRTYTSTQTYTASCPDGYDGNPVTKTVTFVSTVSQDDADSFALASAQVEALAELVCTYVGGGGDDPGGSHSFARTAGPMDEEDDWDMPSDDFDGDFTP</sequence>
<feature type="region of interest" description="Disordered" evidence="1">
    <location>
        <begin position="900"/>
        <end position="932"/>
    </location>
</feature>
<name>A0ABY4B479_9BACT</name>
<protein>
    <recommendedName>
        <fullName evidence="2">DUF5977 domain-containing protein</fullName>
    </recommendedName>
</protein>
<evidence type="ECO:0000313" key="3">
    <source>
        <dbReference type="EMBL" id="UOE32846.1"/>
    </source>
</evidence>
<feature type="domain" description="DUF5977" evidence="2">
    <location>
        <begin position="785"/>
        <end position="827"/>
    </location>
</feature>
<dbReference type="Proteomes" id="UP000831390">
    <property type="component" value="Chromosome"/>
</dbReference>
<accession>A0ABY4B479</accession>
<dbReference type="InterPro" id="IPR046020">
    <property type="entry name" value="DUF5977"/>
</dbReference>
<evidence type="ECO:0000313" key="4">
    <source>
        <dbReference type="Proteomes" id="UP000831390"/>
    </source>
</evidence>
<reference evidence="3 4" key="1">
    <citation type="submission" date="2022-03" db="EMBL/GenBank/DDBJ databases">
        <title>Hymenobactersp. isolated from the air.</title>
        <authorList>
            <person name="Won M."/>
            <person name="Kwon S.-W."/>
        </authorList>
    </citation>
    <scope>NUCLEOTIDE SEQUENCE [LARGE SCALE GENOMIC DNA]</scope>
    <source>
        <strain evidence="3 4">KACC 22596</strain>
    </source>
</reference>
<keyword evidence="4" id="KW-1185">Reference proteome</keyword>
<evidence type="ECO:0000256" key="1">
    <source>
        <dbReference type="SAM" id="MobiDB-lite"/>
    </source>
</evidence>
<organism evidence="3 4">
    <name type="scientific">Hymenobacter monticola</name>
    <dbReference type="NCBI Taxonomy" id="1705399"/>
    <lineage>
        <taxon>Bacteria</taxon>
        <taxon>Pseudomonadati</taxon>
        <taxon>Bacteroidota</taxon>
        <taxon>Cytophagia</taxon>
        <taxon>Cytophagales</taxon>
        <taxon>Hymenobacteraceae</taxon>
        <taxon>Hymenobacter</taxon>
    </lineage>
</organism>
<feature type="domain" description="DUF5977" evidence="2">
    <location>
        <begin position="840"/>
        <end position="882"/>
    </location>
</feature>
<dbReference type="EMBL" id="CP094534">
    <property type="protein sequence ID" value="UOE32846.1"/>
    <property type="molecule type" value="Genomic_DNA"/>
</dbReference>